<protein>
    <submittedName>
        <fullName evidence="7">Ribose ABC transporter permease</fullName>
    </submittedName>
</protein>
<evidence type="ECO:0000313" key="7">
    <source>
        <dbReference type="EMBL" id="MBW6394654.1"/>
    </source>
</evidence>
<organism evidence="7 8">
    <name type="scientific">Thermus brevis</name>
    <dbReference type="NCBI Taxonomy" id="2862456"/>
    <lineage>
        <taxon>Bacteria</taxon>
        <taxon>Thermotogati</taxon>
        <taxon>Deinococcota</taxon>
        <taxon>Deinococci</taxon>
        <taxon>Thermales</taxon>
        <taxon>Thermaceae</taxon>
        <taxon>Thermus</taxon>
    </lineage>
</organism>
<feature type="transmembrane region" description="Helical" evidence="6">
    <location>
        <begin position="211"/>
        <end position="228"/>
    </location>
</feature>
<dbReference type="Pfam" id="PF02653">
    <property type="entry name" value="BPD_transp_2"/>
    <property type="match status" value="1"/>
</dbReference>
<dbReference type="CDD" id="cd06579">
    <property type="entry name" value="TM_PBP1_transp_AraH_like"/>
    <property type="match status" value="1"/>
</dbReference>
<feature type="transmembrane region" description="Helical" evidence="6">
    <location>
        <begin position="151"/>
        <end position="174"/>
    </location>
</feature>
<dbReference type="PANTHER" id="PTHR32196:SF72">
    <property type="entry name" value="RIBOSE IMPORT PERMEASE PROTEIN RBSC"/>
    <property type="match status" value="1"/>
</dbReference>
<sequence length="314" mass="32146">MSPVRQWHDGLQRYGLVVALVALILLLSILSPAFLTVSNLVNVLRQVAVNAILAMGMTVVIIKGGIDLSVGSLLALCGAIAAGLASAGFPVPLSMAIGLVLAVMAGGAQGLLIAYAGLPPFIVTLAGLTVFRGLTLVYTNGSPITGLPDTFLVLGAGELLGIPAPIWVMAMFFASTHFLLRWTALGRALYAIGGNEEAARLSGVPVMRVKVFAYAFSGLASGLAALVLTGRLNSAQPTAGSGFELDAIAATVVGGASLAGGRGNAWGTVLGALIIGILNNGMNLLNVSSFYQLIVKGLVILGALLFDQLVVRRK</sequence>
<evidence type="ECO:0000256" key="1">
    <source>
        <dbReference type="ARBA" id="ARBA00004651"/>
    </source>
</evidence>
<evidence type="ECO:0000256" key="5">
    <source>
        <dbReference type="ARBA" id="ARBA00023136"/>
    </source>
</evidence>
<keyword evidence="5 6" id="KW-0472">Membrane</keyword>
<gene>
    <name evidence="7" type="primary">rbsC</name>
    <name evidence="7" type="ORF">KZX47_05740</name>
</gene>
<evidence type="ECO:0000313" key="8">
    <source>
        <dbReference type="Proteomes" id="UP000724268"/>
    </source>
</evidence>
<feature type="transmembrane region" description="Helical" evidence="6">
    <location>
        <begin position="290"/>
        <end position="311"/>
    </location>
</feature>
<comment type="subcellular location">
    <subcellularLocation>
        <location evidence="1">Cell membrane</location>
        <topology evidence="1">Multi-pass membrane protein</topology>
    </subcellularLocation>
</comment>
<feature type="transmembrane region" description="Helical" evidence="6">
    <location>
        <begin position="121"/>
        <end position="139"/>
    </location>
</feature>
<evidence type="ECO:0000256" key="3">
    <source>
        <dbReference type="ARBA" id="ARBA00022692"/>
    </source>
</evidence>
<dbReference type="RefSeq" id="WP_219759323.1">
    <property type="nucleotide sequence ID" value="NZ_JAHXRS010000008.1"/>
</dbReference>
<dbReference type="Proteomes" id="UP000724268">
    <property type="component" value="Unassembled WGS sequence"/>
</dbReference>
<evidence type="ECO:0000256" key="2">
    <source>
        <dbReference type="ARBA" id="ARBA00022475"/>
    </source>
</evidence>
<dbReference type="EMBL" id="JAHXRS010000008">
    <property type="protein sequence ID" value="MBW6394654.1"/>
    <property type="molecule type" value="Genomic_DNA"/>
</dbReference>
<keyword evidence="3 6" id="KW-0812">Transmembrane</keyword>
<accession>A0ABS7A0C3</accession>
<reference evidence="7 8" key="1">
    <citation type="submission" date="2021-07" db="EMBL/GenBank/DDBJ databases">
        <title>Thermus aquaticus gen. n. and sp. n., a nonsporulating extreme thermophile.</title>
        <authorList>
            <person name="Hu C.-J."/>
            <person name="Li W.-J."/>
            <person name="Xian W.-D."/>
        </authorList>
    </citation>
    <scope>NUCLEOTIDE SEQUENCE [LARGE SCALE GENOMIC DNA]</scope>
    <source>
        <strain evidence="7 8">SYSU G05001</strain>
    </source>
</reference>
<dbReference type="PANTHER" id="PTHR32196">
    <property type="entry name" value="ABC TRANSPORTER PERMEASE PROTEIN YPHD-RELATED-RELATED"/>
    <property type="match status" value="1"/>
</dbReference>
<feature type="transmembrane region" description="Helical" evidence="6">
    <location>
        <begin position="47"/>
        <end position="66"/>
    </location>
</feature>
<comment type="caution">
    <text evidence="7">The sequence shown here is derived from an EMBL/GenBank/DDBJ whole genome shotgun (WGS) entry which is preliminary data.</text>
</comment>
<keyword evidence="4 6" id="KW-1133">Transmembrane helix</keyword>
<keyword evidence="2" id="KW-1003">Cell membrane</keyword>
<evidence type="ECO:0000256" key="4">
    <source>
        <dbReference type="ARBA" id="ARBA00022989"/>
    </source>
</evidence>
<proteinExistence type="predicted"/>
<keyword evidence="8" id="KW-1185">Reference proteome</keyword>
<dbReference type="InterPro" id="IPR001851">
    <property type="entry name" value="ABC_transp_permease"/>
</dbReference>
<name>A0ABS7A0C3_9DEIN</name>
<evidence type="ECO:0000256" key="6">
    <source>
        <dbReference type="SAM" id="Phobius"/>
    </source>
</evidence>
<feature type="transmembrane region" description="Helical" evidence="6">
    <location>
        <begin position="265"/>
        <end position="284"/>
    </location>
</feature>
<feature type="transmembrane region" description="Helical" evidence="6">
    <location>
        <begin position="14"/>
        <end position="35"/>
    </location>
</feature>